<dbReference type="Gene3D" id="3.40.50.720">
    <property type="entry name" value="NAD(P)-binding Rossmann-like Domain"/>
    <property type="match status" value="1"/>
</dbReference>
<dbReference type="STRING" id="61395.A0A1Y1VQW7"/>
<evidence type="ECO:0000259" key="11">
    <source>
        <dbReference type="Pfam" id="PF01370"/>
    </source>
</evidence>
<dbReference type="GO" id="GO:0033499">
    <property type="term" value="P:galactose catabolic process via UDP-galactose, Leloir pathway"/>
    <property type="evidence" value="ECO:0007669"/>
    <property type="project" value="TreeGrafter"/>
</dbReference>
<keyword evidence="6" id="KW-0299">Galactose metabolism</keyword>
<dbReference type="InterPro" id="IPR001509">
    <property type="entry name" value="Epimerase_deHydtase"/>
</dbReference>
<dbReference type="SUPFAM" id="SSF51735">
    <property type="entry name" value="NAD(P)-binding Rossmann-fold domains"/>
    <property type="match status" value="1"/>
</dbReference>
<organism evidence="12 13">
    <name type="scientific">Linderina pennispora</name>
    <dbReference type="NCBI Taxonomy" id="61395"/>
    <lineage>
        <taxon>Eukaryota</taxon>
        <taxon>Fungi</taxon>
        <taxon>Fungi incertae sedis</taxon>
        <taxon>Zoopagomycota</taxon>
        <taxon>Kickxellomycotina</taxon>
        <taxon>Kickxellomycetes</taxon>
        <taxon>Kickxellales</taxon>
        <taxon>Kickxellaceae</taxon>
        <taxon>Linderina</taxon>
    </lineage>
</organism>
<evidence type="ECO:0000313" key="12">
    <source>
        <dbReference type="EMBL" id="ORX63669.1"/>
    </source>
</evidence>
<dbReference type="Proteomes" id="UP000193922">
    <property type="component" value="Unassembled WGS sequence"/>
</dbReference>
<keyword evidence="13" id="KW-1185">Reference proteome</keyword>
<comment type="similarity">
    <text evidence="9">In the N-terminal section; belongs to the NAD(P)-dependent epimerase/dehydratase family.</text>
</comment>
<dbReference type="InterPro" id="IPR036291">
    <property type="entry name" value="NAD(P)-bd_dom_sf"/>
</dbReference>
<evidence type="ECO:0000313" key="13">
    <source>
        <dbReference type="Proteomes" id="UP000193922"/>
    </source>
</evidence>
<dbReference type="GO" id="GO:0005829">
    <property type="term" value="C:cytosol"/>
    <property type="evidence" value="ECO:0007669"/>
    <property type="project" value="TreeGrafter"/>
</dbReference>
<evidence type="ECO:0000256" key="6">
    <source>
        <dbReference type="ARBA" id="ARBA00023144"/>
    </source>
</evidence>
<evidence type="ECO:0000256" key="5">
    <source>
        <dbReference type="ARBA" id="ARBA00023027"/>
    </source>
</evidence>
<comment type="function">
    <text evidence="8">Mutarotase converts alpha-aldose to the beta-anomer. It is active on D-glucose, L-arabinose, D-xylose, D-galactose, maltose and lactose.</text>
</comment>
<gene>
    <name evidence="12" type="ORF">DL89DRAFT_298203</name>
</gene>
<comment type="catalytic activity">
    <reaction evidence="1">
        <text>UDP-alpha-D-glucose = UDP-alpha-D-galactose</text>
        <dbReference type="Rhea" id="RHEA:22168"/>
        <dbReference type="ChEBI" id="CHEBI:58885"/>
        <dbReference type="ChEBI" id="CHEBI:66914"/>
        <dbReference type="EC" id="5.1.3.2"/>
    </reaction>
</comment>
<dbReference type="GeneID" id="63807428"/>
<keyword evidence="6" id="KW-0119">Carbohydrate metabolism</keyword>
<dbReference type="RefSeq" id="XP_040739028.1">
    <property type="nucleotide sequence ID" value="XM_040890780.1"/>
</dbReference>
<evidence type="ECO:0000256" key="7">
    <source>
        <dbReference type="ARBA" id="ARBA00023235"/>
    </source>
</evidence>
<evidence type="ECO:0000256" key="4">
    <source>
        <dbReference type="ARBA" id="ARBA00005028"/>
    </source>
</evidence>
<evidence type="ECO:0000256" key="2">
    <source>
        <dbReference type="ARBA" id="ARBA00001911"/>
    </source>
</evidence>
<evidence type="ECO:0000256" key="1">
    <source>
        <dbReference type="ARBA" id="ARBA00000083"/>
    </source>
</evidence>
<accession>A0A1Y1VQW7</accession>
<proteinExistence type="inferred from homology"/>
<evidence type="ECO:0000256" key="8">
    <source>
        <dbReference type="ARBA" id="ARBA00037676"/>
    </source>
</evidence>
<comment type="caution">
    <text evidence="12">The sequence shown here is derived from an EMBL/GenBank/DDBJ whole genome shotgun (WGS) entry which is preliminary data.</text>
</comment>
<dbReference type="Pfam" id="PF01370">
    <property type="entry name" value="Epimerase"/>
    <property type="match status" value="1"/>
</dbReference>
<evidence type="ECO:0000256" key="10">
    <source>
        <dbReference type="ARBA" id="ARBA00038238"/>
    </source>
</evidence>
<feature type="non-terminal residue" evidence="12">
    <location>
        <position position="176"/>
    </location>
</feature>
<name>A0A1Y1VQW7_9FUNG</name>
<comment type="similarity">
    <text evidence="10">In the C-terminal section; belongs to the aldose epimerase family.</text>
</comment>
<dbReference type="AlphaFoldDB" id="A0A1Y1VQW7"/>
<protein>
    <submittedName>
        <fullName evidence="12">NAD(P)-binding protein</fullName>
    </submittedName>
</protein>
<dbReference type="PANTHER" id="PTHR43725">
    <property type="entry name" value="UDP-GLUCOSE 4-EPIMERASE"/>
    <property type="match status" value="1"/>
</dbReference>
<keyword evidence="5" id="KW-0520">NAD</keyword>
<feature type="domain" description="NAD-dependent epimerase/dehydratase" evidence="11">
    <location>
        <begin position="11"/>
        <end position="176"/>
    </location>
</feature>
<reference evidence="12 13" key="1">
    <citation type="submission" date="2016-07" db="EMBL/GenBank/DDBJ databases">
        <title>Pervasive Adenine N6-methylation of Active Genes in Fungi.</title>
        <authorList>
            <consortium name="DOE Joint Genome Institute"/>
            <person name="Mondo S.J."/>
            <person name="Dannebaum R.O."/>
            <person name="Kuo R.C."/>
            <person name="Labutti K."/>
            <person name="Haridas S."/>
            <person name="Kuo A."/>
            <person name="Salamov A."/>
            <person name="Ahrendt S.R."/>
            <person name="Lipzen A."/>
            <person name="Sullivan W."/>
            <person name="Andreopoulos W.B."/>
            <person name="Clum A."/>
            <person name="Lindquist E."/>
            <person name="Daum C."/>
            <person name="Ramamoorthy G.K."/>
            <person name="Gryganskyi A."/>
            <person name="Culley D."/>
            <person name="Magnuson J.K."/>
            <person name="James T.Y."/>
            <person name="O'Malley M.A."/>
            <person name="Stajich J.E."/>
            <person name="Spatafora J.W."/>
            <person name="Visel A."/>
            <person name="Grigoriev I.V."/>
        </authorList>
    </citation>
    <scope>NUCLEOTIDE SEQUENCE [LARGE SCALE GENOMIC DNA]</scope>
    <source>
        <strain evidence="12 13">ATCC 12442</strain>
    </source>
</reference>
<keyword evidence="7" id="KW-0413">Isomerase</keyword>
<dbReference type="OrthoDB" id="9402762at2759"/>
<comment type="pathway">
    <text evidence="4">Carbohydrate metabolism; hexose metabolism.</text>
</comment>
<dbReference type="EMBL" id="MCFD01000169">
    <property type="protein sequence ID" value="ORX63669.1"/>
    <property type="molecule type" value="Genomic_DNA"/>
</dbReference>
<dbReference type="GO" id="GO:0003978">
    <property type="term" value="F:UDP-glucose 4-epimerase activity"/>
    <property type="evidence" value="ECO:0007669"/>
    <property type="project" value="UniProtKB-EC"/>
</dbReference>
<dbReference type="PANTHER" id="PTHR43725:SF47">
    <property type="entry name" value="UDP-GLUCOSE 4-EPIMERASE"/>
    <property type="match status" value="1"/>
</dbReference>
<sequence length="176" mass="19500">MAEASSSATYVLVTGGAGFIGSHTVLELLKQGYKCVVVDNLCNSSDIPLRRVEELGLRGVFRQYKFSSVIHFAALKAVGESVRKPLNYYRNNITGTLNLLDVMIEFDVKNIVFSSSATVYKADPEGKPLREDSPLGCTNPYGRTKLYMESIIRDVTDAEHGWNAIMLRYFNPTGAH</sequence>
<comment type="cofactor">
    <cofactor evidence="2">
        <name>NAD(+)</name>
        <dbReference type="ChEBI" id="CHEBI:57540"/>
    </cofactor>
</comment>
<evidence type="ECO:0000256" key="9">
    <source>
        <dbReference type="ARBA" id="ARBA00037955"/>
    </source>
</evidence>
<evidence type="ECO:0000256" key="3">
    <source>
        <dbReference type="ARBA" id="ARBA00004947"/>
    </source>
</evidence>
<comment type="pathway">
    <text evidence="3">Carbohydrate metabolism; galactose metabolism.</text>
</comment>